<keyword evidence="2 7" id="KW-0812">Transmembrane</keyword>
<dbReference type="AlphaFoldDB" id="A0AAV7QDB0"/>
<name>A0AAV7QDB0_PLEWA</name>
<dbReference type="GO" id="GO:0010945">
    <property type="term" value="F:coenzyme A diphosphatase activity"/>
    <property type="evidence" value="ECO:0007669"/>
    <property type="project" value="InterPro"/>
</dbReference>
<comment type="similarity">
    <text evidence="7">Belongs to the FIT family. FIT1 subfamily.</text>
</comment>
<feature type="chain" id="PRO_5043507615" description="Fat storage-inducing transmembrane protein 1" evidence="9">
    <location>
        <begin position="24"/>
        <end position="269"/>
    </location>
</feature>
<comment type="subcellular location">
    <subcellularLocation>
        <location evidence="1 7">Endoplasmic reticulum membrane</location>
        <topology evidence="1 7">Multi-pass membrane protein</topology>
    </subcellularLocation>
</comment>
<dbReference type="InterPro" id="IPR019388">
    <property type="entry name" value="FIT"/>
</dbReference>
<feature type="active site" evidence="7">
    <location>
        <position position="162"/>
    </location>
</feature>
<dbReference type="InterPro" id="IPR046401">
    <property type="entry name" value="FITM1/2"/>
</dbReference>
<evidence type="ECO:0000256" key="7">
    <source>
        <dbReference type="HAMAP-Rule" id="MF_03229"/>
    </source>
</evidence>
<dbReference type="GO" id="GO:0140042">
    <property type="term" value="P:lipid droplet formation"/>
    <property type="evidence" value="ECO:0007669"/>
    <property type="project" value="UniProtKB-UniRule"/>
</dbReference>
<feature type="signal peptide" evidence="9">
    <location>
        <begin position="1"/>
        <end position="23"/>
    </location>
</feature>
<evidence type="ECO:0000313" key="11">
    <source>
        <dbReference type="Proteomes" id="UP001066276"/>
    </source>
</evidence>
<feature type="transmembrane region" description="Helical" evidence="8">
    <location>
        <begin position="197"/>
        <end position="221"/>
    </location>
</feature>
<protein>
    <recommendedName>
        <fullName evidence="6 7">Fat storage-inducing transmembrane protein 1</fullName>
    </recommendedName>
    <alternativeName>
        <fullName evidence="7">Fat-inducing protein 1</fullName>
    </alternativeName>
</protein>
<evidence type="ECO:0000256" key="1">
    <source>
        <dbReference type="ARBA" id="ARBA00004477"/>
    </source>
</evidence>
<evidence type="ECO:0000256" key="5">
    <source>
        <dbReference type="ARBA" id="ARBA00023136"/>
    </source>
</evidence>
<evidence type="ECO:0000256" key="2">
    <source>
        <dbReference type="ARBA" id="ARBA00022692"/>
    </source>
</evidence>
<keyword evidence="5 7" id="KW-0472">Membrane</keyword>
<dbReference type="InterPro" id="IPR046402">
    <property type="entry name" value="FIT1"/>
</dbReference>
<evidence type="ECO:0000256" key="3">
    <source>
        <dbReference type="ARBA" id="ARBA00022824"/>
    </source>
</evidence>
<evidence type="ECO:0000256" key="8">
    <source>
        <dbReference type="SAM" id="Phobius"/>
    </source>
</evidence>
<dbReference type="GO" id="GO:0008654">
    <property type="term" value="P:phospholipid biosynthetic process"/>
    <property type="evidence" value="ECO:0007669"/>
    <property type="project" value="InterPro"/>
</dbReference>
<sequence>MGLLSVLRLLVVFWSDLWSRALGSSCVRRGYHLWIAAVVIFGPLLQYYVNPRTIFANHRNFFNIKFVQSAWGWTCLFVGGFILPVAYCASGSILLTLRHLSRLAVGAAIWFLSGQLFILIENVTGSCYQPVPDGLLLLGHLQDKSSCVREGHRWHGYDVSGHAFMLTYCCLTLSEEMAVFHRYLTARGAEAGVPMRLIFLLNTTLLALWNFMLFCTVIYFHEYSHKIVGAALGTLCWHLTYRYWYRSHWSPGRPGHGLFLKFPEKQKPN</sequence>
<dbReference type="HAMAP" id="MF_03230">
    <property type="entry name" value="FITM2"/>
    <property type="match status" value="1"/>
</dbReference>
<keyword evidence="3 7" id="KW-0256">Endoplasmic reticulum</keyword>
<dbReference type="Pfam" id="PF10261">
    <property type="entry name" value="FIT"/>
    <property type="match status" value="1"/>
</dbReference>
<keyword evidence="4 7" id="KW-1133">Transmembrane helix</keyword>
<keyword evidence="11" id="KW-1185">Reference proteome</keyword>
<dbReference type="Proteomes" id="UP001066276">
    <property type="component" value="Chromosome 6"/>
</dbReference>
<dbReference type="PANTHER" id="PTHR23129:SF3">
    <property type="entry name" value="FAT STORAGE-INDUCING TRANSMEMBRANE PROTEIN 1"/>
    <property type="match status" value="1"/>
</dbReference>
<accession>A0AAV7QDB0</accession>
<keyword evidence="9" id="KW-0732">Signal</keyword>
<dbReference type="KEGG" id="pwl:138299665"/>
<dbReference type="GO" id="GO:0005789">
    <property type="term" value="C:endoplasmic reticulum membrane"/>
    <property type="evidence" value="ECO:0007669"/>
    <property type="project" value="UniProtKB-SubCell"/>
</dbReference>
<reference evidence="10" key="1">
    <citation type="journal article" date="2022" name="bioRxiv">
        <title>Sequencing and chromosome-scale assembly of the giantPleurodeles waltlgenome.</title>
        <authorList>
            <person name="Brown T."/>
            <person name="Elewa A."/>
            <person name="Iarovenko S."/>
            <person name="Subramanian E."/>
            <person name="Araus A.J."/>
            <person name="Petzold A."/>
            <person name="Susuki M."/>
            <person name="Suzuki K.-i.T."/>
            <person name="Hayashi T."/>
            <person name="Toyoda A."/>
            <person name="Oliveira C."/>
            <person name="Osipova E."/>
            <person name="Leigh N.D."/>
            <person name="Simon A."/>
            <person name="Yun M.H."/>
        </authorList>
    </citation>
    <scope>NUCLEOTIDE SEQUENCE</scope>
    <source>
        <strain evidence="10">20211129_DDA</strain>
        <tissue evidence="10">Liver</tissue>
    </source>
</reference>
<dbReference type="GeneID" id="138299665"/>
<dbReference type="CTD" id="161247"/>
<dbReference type="EMBL" id="JANPWB010000010">
    <property type="protein sequence ID" value="KAJ1137110.1"/>
    <property type="molecule type" value="Genomic_DNA"/>
</dbReference>
<gene>
    <name evidence="7" type="primary">FITM1</name>
    <name evidence="7" type="synonym">FIT1</name>
    <name evidence="10" type="ORF">NDU88_003523</name>
</gene>
<feature type="transmembrane region" description="Helical" evidence="8">
    <location>
        <begin position="100"/>
        <end position="120"/>
    </location>
</feature>
<comment type="function">
    <text evidence="7">Plays an important role in the formation of lipid droplets (LDs), which are storage organelles at the center of lipid and energy homeostasis. May directly bind to diacylglycerol (DAGs) and triacylglycerol.</text>
</comment>
<evidence type="ECO:0000256" key="6">
    <source>
        <dbReference type="ARBA" id="ARBA00033768"/>
    </source>
</evidence>
<evidence type="ECO:0000313" key="10">
    <source>
        <dbReference type="EMBL" id="KAJ1137110.1"/>
    </source>
</evidence>
<feature type="site" description="Important for catalytic activity" evidence="7">
    <location>
        <position position="225"/>
    </location>
</feature>
<organism evidence="10 11">
    <name type="scientific">Pleurodeles waltl</name>
    <name type="common">Iberian ribbed newt</name>
    <dbReference type="NCBI Taxonomy" id="8319"/>
    <lineage>
        <taxon>Eukaryota</taxon>
        <taxon>Metazoa</taxon>
        <taxon>Chordata</taxon>
        <taxon>Craniata</taxon>
        <taxon>Vertebrata</taxon>
        <taxon>Euteleostomi</taxon>
        <taxon>Amphibia</taxon>
        <taxon>Batrachia</taxon>
        <taxon>Caudata</taxon>
        <taxon>Salamandroidea</taxon>
        <taxon>Salamandridae</taxon>
        <taxon>Pleurodelinae</taxon>
        <taxon>Pleurodeles</taxon>
    </lineage>
</organism>
<feature type="active site" evidence="7">
    <location>
        <position position="221"/>
    </location>
</feature>
<feature type="transmembrane region" description="Helical" evidence="8">
    <location>
        <begin position="70"/>
        <end position="94"/>
    </location>
</feature>
<evidence type="ECO:0000256" key="9">
    <source>
        <dbReference type="SAM" id="SignalP"/>
    </source>
</evidence>
<dbReference type="RefSeq" id="XP_069094231.1">
    <property type="nucleotide sequence ID" value="XM_069238130.1"/>
</dbReference>
<evidence type="ECO:0000256" key="4">
    <source>
        <dbReference type="ARBA" id="ARBA00022989"/>
    </source>
</evidence>
<comment type="caution">
    <text evidence="10">The sequence shown here is derived from an EMBL/GenBank/DDBJ whole genome shotgun (WGS) entry which is preliminary data.</text>
</comment>
<feature type="transmembrane region" description="Helical" evidence="8">
    <location>
        <begin position="33"/>
        <end position="49"/>
    </location>
</feature>
<dbReference type="HAMAP" id="MF_03229">
    <property type="entry name" value="FITM1"/>
    <property type="match status" value="1"/>
</dbReference>
<proteinExistence type="inferred from homology"/>
<dbReference type="PANTHER" id="PTHR23129">
    <property type="entry name" value="ACYL-COENZYME A DIPHOSPHATASE FITM2"/>
    <property type="match status" value="1"/>
</dbReference>